<evidence type="ECO:0000256" key="2">
    <source>
        <dbReference type="ARBA" id="ARBA00001968"/>
    </source>
</evidence>
<dbReference type="EC" id="4.1.1.112" evidence="6"/>
<comment type="function">
    <text evidence="8">Catalyzes the aldol cleavage of 4-hydroxy-4-methyl-2-oxoglutarate (HMG) into 2 molecules of pyruvate. Also contains a secondary oxaloacetate (OAA) decarboxylase activity due to the common pyruvate enolate transition state formed following C-C bond cleavage in the retro-aldol and decarboxylation reactions.</text>
</comment>
<comment type="cofactor">
    <cofactor evidence="13">
        <name>Mg(2+)</name>
        <dbReference type="ChEBI" id="CHEBI:18420"/>
    </cofactor>
</comment>
<dbReference type="InterPro" id="IPR036704">
    <property type="entry name" value="RraA/RraA-like_sf"/>
</dbReference>
<keyword evidence="15" id="KW-1185">Reference proteome</keyword>
<organism evidence="14 15">
    <name type="scientific">Streptomyces spongiae</name>
    <dbReference type="NCBI Taxonomy" id="565072"/>
    <lineage>
        <taxon>Bacteria</taxon>
        <taxon>Bacillati</taxon>
        <taxon>Actinomycetota</taxon>
        <taxon>Actinomycetes</taxon>
        <taxon>Kitasatosporales</taxon>
        <taxon>Streptomycetaceae</taxon>
        <taxon>Streptomyces</taxon>
    </lineage>
</organism>
<evidence type="ECO:0000313" key="15">
    <source>
        <dbReference type="Proteomes" id="UP000400924"/>
    </source>
</evidence>
<dbReference type="EC" id="4.1.3.17" evidence="5"/>
<sequence>MTDPAQTAVKSLQELDTSHVSDAMDRLGIPGQCLGIMPVDRTFRLAGPAFTVRYVPVGTDPGSVGDYIDDLDPGTVVVLDNAGRLDATVWGDLLTATAARRGLGGTVIDGVCRDSDRALELGYPVYSRGRWMRTGKDRVRVDGYQTPVTVGGVRVEPGDLLIGDADGVVAIPASRADEVIAAAEQIRDAENSIRAEVEQGAALAAARAKVSYHSLQTRQRSGG</sequence>
<dbReference type="SUPFAM" id="SSF89562">
    <property type="entry name" value="RraA-like"/>
    <property type="match status" value="1"/>
</dbReference>
<comment type="subunit">
    <text evidence="4">Homotrimer.</text>
</comment>
<evidence type="ECO:0000256" key="11">
    <source>
        <dbReference type="ARBA" id="ARBA00032305"/>
    </source>
</evidence>
<keyword evidence="13" id="KW-0479">Metal-binding</keyword>
<dbReference type="AlphaFoldDB" id="A0A5N8XA62"/>
<evidence type="ECO:0000256" key="7">
    <source>
        <dbReference type="ARBA" id="ARBA00016549"/>
    </source>
</evidence>
<comment type="catalytic activity">
    <reaction evidence="12">
        <text>oxaloacetate + H(+) = pyruvate + CO2</text>
        <dbReference type="Rhea" id="RHEA:15641"/>
        <dbReference type="ChEBI" id="CHEBI:15361"/>
        <dbReference type="ChEBI" id="CHEBI:15378"/>
        <dbReference type="ChEBI" id="CHEBI:16452"/>
        <dbReference type="ChEBI" id="CHEBI:16526"/>
        <dbReference type="EC" id="4.1.1.112"/>
    </reaction>
</comment>
<dbReference type="GO" id="GO:0047443">
    <property type="term" value="F:4-hydroxy-4-methyl-2-oxoglutarate aldolase activity"/>
    <property type="evidence" value="ECO:0007669"/>
    <property type="project" value="UniProtKB-EC"/>
</dbReference>
<dbReference type="RefSeq" id="WP_152769534.1">
    <property type="nucleotide sequence ID" value="NZ_VJZC01000007.1"/>
</dbReference>
<dbReference type="PANTHER" id="PTHR33254">
    <property type="entry name" value="4-HYDROXY-4-METHYL-2-OXOGLUTARATE ALDOLASE 3-RELATED"/>
    <property type="match status" value="1"/>
</dbReference>
<evidence type="ECO:0000256" key="5">
    <source>
        <dbReference type="ARBA" id="ARBA00012213"/>
    </source>
</evidence>
<dbReference type="InterPro" id="IPR005493">
    <property type="entry name" value="RraA/RraA-like"/>
</dbReference>
<dbReference type="PANTHER" id="PTHR33254:SF4">
    <property type="entry name" value="4-HYDROXY-4-METHYL-2-OXOGLUTARATE ALDOLASE 3-RELATED"/>
    <property type="match status" value="1"/>
</dbReference>
<dbReference type="OrthoDB" id="9805307at2"/>
<evidence type="ECO:0000256" key="13">
    <source>
        <dbReference type="PIRSR" id="PIRSR605493-1"/>
    </source>
</evidence>
<gene>
    <name evidence="14" type="ORF">FNH08_02320</name>
</gene>
<dbReference type="EMBL" id="VJZC01000007">
    <property type="protein sequence ID" value="MPY56054.1"/>
    <property type="molecule type" value="Genomic_DNA"/>
</dbReference>
<evidence type="ECO:0000256" key="6">
    <source>
        <dbReference type="ARBA" id="ARBA00012947"/>
    </source>
</evidence>
<dbReference type="CDD" id="cd16841">
    <property type="entry name" value="RraA_family"/>
    <property type="match status" value="1"/>
</dbReference>
<keyword evidence="13" id="KW-0460">Magnesium</keyword>
<protein>
    <recommendedName>
        <fullName evidence="7">Putative 4-hydroxy-4-methyl-2-oxoglutarate aldolase</fullName>
        <ecNumber evidence="6">4.1.1.112</ecNumber>
        <ecNumber evidence="5">4.1.3.17</ecNumber>
    </recommendedName>
    <alternativeName>
        <fullName evidence="11">Oxaloacetate decarboxylase</fullName>
    </alternativeName>
    <alternativeName>
        <fullName evidence="9">Regulator of ribonuclease activity homolog</fullName>
    </alternativeName>
    <alternativeName>
        <fullName evidence="10">RraA-like protein</fullName>
    </alternativeName>
</protein>
<proteinExistence type="inferred from homology"/>
<evidence type="ECO:0000256" key="9">
    <source>
        <dbReference type="ARBA" id="ARBA00029596"/>
    </source>
</evidence>
<dbReference type="Pfam" id="PF03737">
    <property type="entry name" value="RraA-like"/>
    <property type="match status" value="1"/>
</dbReference>
<evidence type="ECO:0000256" key="12">
    <source>
        <dbReference type="ARBA" id="ARBA00047973"/>
    </source>
</evidence>
<feature type="binding site" evidence="13">
    <location>
        <position position="113"/>
    </location>
    <ligand>
        <name>substrate</name>
    </ligand>
</feature>
<evidence type="ECO:0000256" key="3">
    <source>
        <dbReference type="ARBA" id="ARBA00008621"/>
    </source>
</evidence>
<evidence type="ECO:0000256" key="10">
    <source>
        <dbReference type="ARBA" id="ARBA00030169"/>
    </source>
</evidence>
<name>A0A5N8XA62_9ACTN</name>
<evidence type="ECO:0000256" key="1">
    <source>
        <dbReference type="ARBA" id="ARBA00001342"/>
    </source>
</evidence>
<accession>A0A5N8XA62</accession>
<feature type="binding site" evidence="13">
    <location>
        <position position="114"/>
    </location>
    <ligand>
        <name>Mg(2+)</name>
        <dbReference type="ChEBI" id="CHEBI:18420"/>
    </ligand>
</feature>
<dbReference type="Proteomes" id="UP000400924">
    <property type="component" value="Unassembled WGS sequence"/>
</dbReference>
<evidence type="ECO:0000256" key="8">
    <source>
        <dbReference type="ARBA" id="ARBA00025046"/>
    </source>
</evidence>
<comment type="caution">
    <text evidence="14">The sequence shown here is derived from an EMBL/GenBank/DDBJ whole genome shotgun (WGS) entry which is preliminary data.</text>
</comment>
<evidence type="ECO:0000256" key="4">
    <source>
        <dbReference type="ARBA" id="ARBA00011233"/>
    </source>
</evidence>
<dbReference type="GO" id="GO:0008948">
    <property type="term" value="F:oxaloacetate decarboxylase activity"/>
    <property type="evidence" value="ECO:0007669"/>
    <property type="project" value="UniProtKB-EC"/>
</dbReference>
<comment type="cofactor">
    <cofactor evidence="2">
        <name>a divalent metal cation</name>
        <dbReference type="ChEBI" id="CHEBI:60240"/>
    </cofactor>
</comment>
<dbReference type="GO" id="GO:0046872">
    <property type="term" value="F:metal ion binding"/>
    <property type="evidence" value="ECO:0007669"/>
    <property type="project" value="UniProtKB-KW"/>
</dbReference>
<reference evidence="14 15" key="1">
    <citation type="submission" date="2019-07" db="EMBL/GenBank/DDBJ databases">
        <title>New species of Amycolatopsis and Streptomyces.</title>
        <authorList>
            <person name="Duangmal K."/>
            <person name="Teo W.F.A."/>
            <person name="Lipun K."/>
        </authorList>
    </citation>
    <scope>NUCLEOTIDE SEQUENCE [LARGE SCALE GENOMIC DNA]</scope>
    <source>
        <strain evidence="14 15">NBRC 106415</strain>
    </source>
</reference>
<feature type="binding site" evidence="13">
    <location>
        <begin position="91"/>
        <end position="94"/>
    </location>
    <ligand>
        <name>substrate</name>
    </ligand>
</feature>
<comment type="similarity">
    <text evidence="3">Belongs to the class II aldolase/RraA-like family.</text>
</comment>
<comment type="catalytic activity">
    <reaction evidence="1">
        <text>4-hydroxy-4-methyl-2-oxoglutarate = 2 pyruvate</text>
        <dbReference type="Rhea" id="RHEA:22748"/>
        <dbReference type="ChEBI" id="CHEBI:15361"/>
        <dbReference type="ChEBI" id="CHEBI:58276"/>
        <dbReference type="EC" id="4.1.3.17"/>
    </reaction>
</comment>
<evidence type="ECO:0000313" key="14">
    <source>
        <dbReference type="EMBL" id="MPY56054.1"/>
    </source>
</evidence>
<dbReference type="Gene3D" id="3.50.30.40">
    <property type="entry name" value="Ribonuclease E inhibitor RraA/RraA-like"/>
    <property type="match status" value="1"/>
</dbReference>